<reference evidence="8" key="1">
    <citation type="submission" date="2021-03" db="EMBL/GenBank/DDBJ databases">
        <authorList>
            <person name="Bekaert M."/>
        </authorList>
    </citation>
    <scope>NUCLEOTIDE SEQUENCE</scope>
</reference>
<evidence type="ECO:0000259" key="6">
    <source>
        <dbReference type="Pfam" id="PF12012"/>
    </source>
</evidence>
<keyword evidence="2" id="KW-0597">Phosphoprotein</keyword>
<organism evidence="8 9">
    <name type="scientific">Mytilus edulis</name>
    <name type="common">Blue mussel</name>
    <dbReference type="NCBI Taxonomy" id="6550"/>
    <lineage>
        <taxon>Eukaryota</taxon>
        <taxon>Metazoa</taxon>
        <taxon>Spiralia</taxon>
        <taxon>Lophotrochozoa</taxon>
        <taxon>Mollusca</taxon>
        <taxon>Bivalvia</taxon>
        <taxon>Autobranchia</taxon>
        <taxon>Pteriomorphia</taxon>
        <taxon>Mytilida</taxon>
        <taxon>Mytiloidea</taxon>
        <taxon>Mytilidae</taxon>
        <taxon>Mytilinae</taxon>
        <taxon>Mytilus</taxon>
    </lineage>
</organism>
<sequence>MNQLVGIGTFELKEEVSENDLMLLPTQDLVKYENEPVVCEAAAPRRFSVPLSDSDLQERILKAIPKKTRNNNKWALGVWVAWTLERNLYQETITDGGNAIPSDPNLLSNELLNYWMAHFIQECRRVDTSPYPPNSLVQLASGIQRYLRTDCNRNDVSLFEKDSSTFAFFRKCLDSRMKELTNNGIGTNVKRADPILTTDEEAMWDSGVFNCNTSNGLTNIVFFYNCKLFGFRALDEHKQLDASQFRISVDTIGNKLLHYTGRLCKNVQGGLNNRNVDVKRITQKSDPTNPRCLVTIYEKYLSLIPREGRFYRKPLPHKANDGSIRFSVQPIGINTLSSKMKELFKAAGISTTDRNITNHSGKVTCCTTLFNAGFSDSTVKSRSGHRSTAVDTYKRPLETLQDNVSKALQPPVPTSKNVKQENDLSIAKSNQHSFEDKENDNKCRRVDTSPYPPNSLVQLASGIQRYLRTDCNRNDVSLFEKDSSTFAFFRKCLDSRMKELTNNGIGTNVKRADPILTTDEEAISTVKSRSGHRSTAVDTYKRPLETLQDNVSKALQPPVPTNKNVKQEMTCPLPKVTSTVSKTKKTIIVP</sequence>
<evidence type="ECO:0000256" key="4">
    <source>
        <dbReference type="ARBA" id="ARBA00023172"/>
    </source>
</evidence>
<dbReference type="OrthoDB" id="10040310at2759"/>
<accession>A0A8S3SHA8</accession>
<dbReference type="GO" id="GO:0003677">
    <property type="term" value="F:DNA binding"/>
    <property type="evidence" value="ECO:0007669"/>
    <property type="project" value="InterPro"/>
</dbReference>
<evidence type="ECO:0000256" key="2">
    <source>
        <dbReference type="ARBA" id="ARBA00022553"/>
    </source>
</evidence>
<dbReference type="PANTHER" id="PTHR21446:SF13">
    <property type="entry name" value="DUF3504 DOMAIN-CONTAINING PROTEIN"/>
    <property type="match status" value="1"/>
</dbReference>
<dbReference type="GO" id="GO:0015074">
    <property type="term" value="P:DNA integration"/>
    <property type="evidence" value="ECO:0007669"/>
    <property type="project" value="InterPro"/>
</dbReference>
<dbReference type="InterPro" id="IPR013762">
    <property type="entry name" value="Integrase-like_cat_sf"/>
</dbReference>
<keyword evidence="1" id="KW-1017">Isopeptide bond</keyword>
<evidence type="ECO:0000256" key="1">
    <source>
        <dbReference type="ARBA" id="ARBA00022499"/>
    </source>
</evidence>
<dbReference type="InterPro" id="IPR052787">
    <property type="entry name" value="MAVS"/>
</dbReference>
<evidence type="ECO:0000256" key="3">
    <source>
        <dbReference type="ARBA" id="ARBA00022843"/>
    </source>
</evidence>
<evidence type="ECO:0000259" key="7">
    <source>
        <dbReference type="Pfam" id="PF25561"/>
    </source>
</evidence>
<evidence type="ECO:0000313" key="8">
    <source>
        <dbReference type="EMBL" id="CAG2220401.1"/>
    </source>
</evidence>
<dbReference type="Gene3D" id="1.10.443.10">
    <property type="entry name" value="Intergrase catalytic core"/>
    <property type="match status" value="1"/>
</dbReference>
<feature type="region of interest" description="Disordered" evidence="5">
    <location>
        <begin position="426"/>
        <end position="453"/>
    </location>
</feature>
<feature type="domain" description="ZMYM2-like/QRICH1 C-terminal" evidence="6">
    <location>
        <begin position="198"/>
        <end position="343"/>
    </location>
</feature>
<evidence type="ECO:0008006" key="10">
    <source>
        <dbReference type="Google" id="ProtNLM"/>
    </source>
</evidence>
<dbReference type="GO" id="GO:0006310">
    <property type="term" value="P:DNA recombination"/>
    <property type="evidence" value="ECO:0007669"/>
    <property type="project" value="UniProtKB-KW"/>
</dbReference>
<evidence type="ECO:0000313" key="9">
    <source>
        <dbReference type="Proteomes" id="UP000683360"/>
    </source>
</evidence>
<evidence type="ECO:0000256" key="5">
    <source>
        <dbReference type="SAM" id="MobiDB-lite"/>
    </source>
</evidence>
<dbReference type="PANTHER" id="PTHR21446">
    <property type="entry name" value="DUF3504 DOMAIN-CONTAINING PROTEIN"/>
    <property type="match status" value="1"/>
</dbReference>
<feature type="domain" description="QRICH1-like" evidence="7">
    <location>
        <begin position="72"/>
        <end position="178"/>
    </location>
</feature>
<comment type="caution">
    <text evidence="8">The sequence shown here is derived from an EMBL/GenBank/DDBJ whole genome shotgun (WGS) entry which is preliminary data.</text>
</comment>
<keyword evidence="3" id="KW-0832">Ubl conjugation</keyword>
<dbReference type="SUPFAM" id="SSF56349">
    <property type="entry name" value="DNA breaking-rejoining enzymes"/>
    <property type="match status" value="1"/>
</dbReference>
<name>A0A8S3SHA8_MYTED</name>
<proteinExistence type="predicted"/>
<keyword evidence="9" id="KW-1185">Reference proteome</keyword>
<dbReference type="AlphaFoldDB" id="A0A8S3SHA8"/>
<dbReference type="Pfam" id="PF12012">
    <property type="entry name" value="DUF3504"/>
    <property type="match status" value="1"/>
</dbReference>
<dbReference type="Proteomes" id="UP000683360">
    <property type="component" value="Unassembled WGS sequence"/>
</dbReference>
<gene>
    <name evidence="8" type="ORF">MEDL_33880</name>
</gene>
<protein>
    <recommendedName>
        <fullName evidence="10">DUF3504 domain-containing protein</fullName>
    </recommendedName>
</protein>
<dbReference type="Pfam" id="PF25561">
    <property type="entry name" value="QRICH1"/>
    <property type="match status" value="1"/>
</dbReference>
<dbReference type="EMBL" id="CAJPWZ010001660">
    <property type="protein sequence ID" value="CAG2220401.1"/>
    <property type="molecule type" value="Genomic_DNA"/>
</dbReference>
<feature type="compositionally biased region" description="Basic and acidic residues" evidence="5">
    <location>
        <begin position="433"/>
        <end position="447"/>
    </location>
</feature>
<dbReference type="InterPro" id="IPR011010">
    <property type="entry name" value="DNA_brk_join_enz"/>
</dbReference>
<dbReference type="InterPro" id="IPR057926">
    <property type="entry name" value="QRICH1_dom"/>
</dbReference>
<dbReference type="InterPro" id="IPR021893">
    <property type="entry name" value="ZMYM2-like_C"/>
</dbReference>
<keyword evidence="4" id="KW-0233">DNA recombination</keyword>